<protein>
    <submittedName>
        <fullName evidence="1">RNA polymerase sigma factor</fullName>
    </submittedName>
</protein>
<accession>A0ABV7YB17</accession>
<organism evidence="1 2">
    <name type="scientific">Tenggerimyces flavus</name>
    <dbReference type="NCBI Taxonomy" id="1708749"/>
    <lineage>
        <taxon>Bacteria</taxon>
        <taxon>Bacillati</taxon>
        <taxon>Actinomycetota</taxon>
        <taxon>Actinomycetes</taxon>
        <taxon>Propionibacteriales</taxon>
        <taxon>Nocardioidaceae</taxon>
        <taxon>Tenggerimyces</taxon>
    </lineage>
</organism>
<proteinExistence type="predicted"/>
<dbReference type="Proteomes" id="UP001595699">
    <property type="component" value="Unassembled WGS sequence"/>
</dbReference>
<dbReference type="RefSeq" id="WP_205121352.1">
    <property type="nucleotide sequence ID" value="NZ_JAFBCM010000001.1"/>
</dbReference>
<dbReference type="InterPro" id="IPR013324">
    <property type="entry name" value="RNA_pol_sigma_r3/r4-like"/>
</dbReference>
<evidence type="ECO:0000313" key="1">
    <source>
        <dbReference type="EMBL" id="MFC3761943.1"/>
    </source>
</evidence>
<name>A0ABV7YB17_9ACTN</name>
<keyword evidence="2" id="KW-1185">Reference proteome</keyword>
<gene>
    <name evidence="1" type="ORF">ACFOUW_13965</name>
</gene>
<dbReference type="EMBL" id="JBHRZH010000011">
    <property type="protein sequence ID" value="MFC3761943.1"/>
    <property type="molecule type" value="Genomic_DNA"/>
</dbReference>
<reference evidence="2" key="1">
    <citation type="journal article" date="2019" name="Int. J. Syst. Evol. Microbiol.">
        <title>The Global Catalogue of Microorganisms (GCM) 10K type strain sequencing project: providing services to taxonomists for standard genome sequencing and annotation.</title>
        <authorList>
            <consortium name="The Broad Institute Genomics Platform"/>
            <consortium name="The Broad Institute Genome Sequencing Center for Infectious Disease"/>
            <person name="Wu L."/>
            <person name="Ma J."/>
        </authorList>
    </citation>
    <scope>NUCLEOTIDE SEQUENCE [LARGE SCALE GENOMIC DNA]</scope>
    <source>
        <strain evidence="2">CGMCC 4.7241</strain>
    </source>
</reference>
<dbReference type="SUPFAM" id="SSF88659">
    <property type="entry name" value="Sigma3 and sigma4 domains of RNA polymerase sigma factors"/>
    <property type="match status" value="1"/>
</dbReference>
<comment type="caution">
    <text evidence="1">The sequence shown here is derived from an EMBL/GenBank/DDBJ whole genome shotgun (WGS) entry which is preliminary data.</text>
</comment>
<sequence>MSEYVEPGNVLSRDASVPPEDHALLEAARTGDLTAVGRVCDRHGAALFALANIISGDREFARLVAVDVLKHACTAPEQPAEGALISVRHDLARLIYRRCAKPSRFLGYQDDLEPRHRGRAGTDRPRDGGCDLIAELAVLADQQRTAVALALLGDHSYRDIGSLMGLPPQLTASLVSSGLNQLGTPPAQVVSLQRTDSVSHRRR</sequence>
<evidence type="ECO:0000313" key="2">
    <source>
        <dbReference type="Proteomes" id="UP001595699"/>
    </source>
</evidence>